<organism evidence="3 4">
    <name type="scientific">Tumebacillus flagellatus</name>
    <dbReference type="NCBI Taxonomy" id="1157490"/>
    <lineage>
        <taxon>Bacteria</taxon>
        <taxon>Bacillati</taxon>
        <taxon>Bacillota</taxon>
        <taxon>Bacilli</taxon>
        <taxon>Bacillales</taxon>
        <taxon>Alicyclobacillaceae</taxon>
        <taxon>Tumebacillus</taxon>
    </lineage>
</organism>
<dbReference type="PANTHER" id="PTHR21198">
    <property type="entry name" value="GLUTAMATE RACEMASE"/>
    <property type="match status" value="1"/>
</dbReference>
<name>A0A074LXA1_9BACL</name>
<dbReference type="STRING" id="1157490.EL26_04045"/>
<dbReference type="NCBIfam" id="TIGR00035">
    <property type="entry name" value="asp_race"/>
    <property type="match status" value="1"/>
</dbReference>
<evidence type="ECO:0008006" key="5">
    <source>
        <dbReference type="Google" id="ProtNLM"/>
    </source>
</evidence>
<evidence type="ECO:0000256" key="2">
    <source>
        <dbReference type="ARBA" id="ARBA00023235"/>
    </source>
</evidence>
<dbReference type="InterPro" id="IPR001920">
    <property type="entry name" value="Asp/Glu_race"/>
</dbReference>
<dbReference type="InterPro" id="IPR004380">
    <property type="entry name" value="Asp_race"/>
</dbReference>
<dbReference type="InterPro" id="IPR015942">
    <property type="entry name" value="Asp/Glu/hydantoin_racemase"/>
</dbReference>
<dbReference type="EMBL" id="JMIR01000003">
    <property type="protein sequence ID" value="KEO84698.1"/>
    <property type="molecule type" value="Genomic_DNA"/>
</dbReference>
<dbReference type="GO" id="GO:0047661">
    <property type="term" value="F:amino-acid racemase activity"/>
    <property type="evidence" value="ECO:0007669"/>
    <property type="project" value="InterPro"/>
</dbReference>
<dbReference type="PANTHER" id="PTHR21198:SF7">
    <property type="entry name" value="ASPARTATE-GLUTAMATE RACEMASE FAMILY"/>
    <property type="match status" value="1"/>
</dbReference>
<dbReference type="Proteomes" id="UP000027931">
    <property type="component" value="Unassembled WGS sequence"/>
</dbReference>
<comment type="similarity">
    <text evidence="1">Belongs to the aspartate/glutamate racemases family.</text>
</comment>
<evidence type="ECO:0000256" key="1">
    <source>
        <dbReference type="ARBA" id="ARBA00007847"/>
    </source>
</evidence>
<keyword evidence="2" id="KW-0413">Isomerase</keyword>
<dbReference type="RefSeq" id="WP_038084649.1">
    <property type="nucleotide sequence ID" value="NZ_JMIR01000003.1"/>
</dbReference>
<proteinExistence type="inferred from homology"/>
<comment type="caution">
    <text evidence="3">The sequence shown here is derived from an EMBL/GenBank/DDBJ whole genome shotgun (WGS) entry which is preliminary data.</text>
</comment>
<reference evidence="3 4" key="1">
    <citation type="journal article" date="2013" name="Int. J. Syst. Evol. Microbiol.">
        <title>Tumebacillus flagellatus sp. nov., an alpha-amylase/pullulanase-producing bacterium isolated from cassava wastewater.</title>
        <authorList>
            <person name="Wang Q."/>
            <person name="Xie N."/>
            <person name="Qin Y."/>
            <person name="Shen N."/>
            <person name="Zhu J."/>
            <person name="Mi H."/>
            <person name="Huang R."/>
        </authorList>
    </citation>
    <scope>NUCLEOTIDE SEQUENCE [LARGE SCALE GENOMIC DNA]</scope>
    <source>
        <strain evidence="3 4">GST4</strain>
    </source>
</reference>
<dbReference type="SUPFAM" id="SSF53681">
    <property type="entry name" value="Aspartate/glutamate racemase"/>
    <property type="match status" value="2"/>
</dbReference>
<accession>A0A074LXA1</accession>
<dbReference type="Gene3D" id="3.40.50.1860">
    <property type="match status" value="2"/>
</dbReference>
<dbReference type="OrthoDB" id="9803739at2"/>
<dbReference type="eggNOG" id="COG1794">
    <property type="taxonomic scope" value="Bacteria"/>
</dbReference>
<gene>
    <name evidence="3" type="ORF">EL26_04045</name>
</gene>
<sequence>MKTIGLLGGMSWESTALYYKHINELVRDEFGGLHSANVLLYSVNFEEIAACQRAGDWAKAASILSEAARSLQAGGADLLLICTNTMHKIADEVQAAVSIPLLNIIDVTAEAIRAQGMSKVGLLGTNYTMSMPFYRERMAENGIELLVPEEEQKSVVNAVIFDELCQGVVKDTSREQYQAIMNDLTERGAQGLILGCTEITLLVQDQHARVPLFDSTYLHAKRAVELALEKARV</sequence>
<protein>
    <recommendedName>
        <fullName evidence="5">Aspartate racemase</fullName>
    </recommendedName>
</protein>
<evidence type="ECO:0000313" key="4">
    <source>
        <dbReference type="Proteomes" id="UP000027931"/>
    </source>
</evidence>
<evidence type="ECO:0000313" key="3">
    <source>
        <dbReference type="EMBL" id="KEO84698.1"/>
    </source>
</evidence>
<dbReference type="Pfam" id="PF01177">
    <property type="entry name" value="Asp_Glu_race"/>
    <property type="match status" value="1"/>
</dbReference>
<dbReference type="AlphaFoldDB" id="A0A074LXA1"/>
<keyword evidence="4" id="KW-1185">Reference proteome</keyword>